<dbReference type="InterPro" id="IPR001878">
    <property type="entry name" value="Znf_CCHC"/>
</dbReference>
<dbReference type="RefSeq" id="XP_033362368.1">
    <property type="nucleotide sequence ID" value="XM_033506477.1"/>
</dbReference>
<dbReference type="GeneID" id="117240438"/>
<keyword evidence="4" id="KW-0862">Zinc</keyword>
<evidence type="ECO:0000313" key="6">
    <source>
        <dbReference type="Proteomes" id="UP000504631"/>
    </source>
</evidence>
<keyword evidence="6" id="KW-1185">Reference proteome</keyword>
<dbReference type="Proteomes" id="UP000504631">
    <property type="component" value="Unplaced"/>
</dbReference>
<evidence type="ECO:0000256" key="3">
    <source>
        <dbReference type="ARBA" id="ARBA00022918"/>
    </source>
</evidence>
<dbReference type="AlphaFoldDB" id="A0A6J3L9T9"/>
<dbReference type="GO" id="GO:0004190">
    <property type="term" value="F:aspartic-type endopeptidase activity"/>
    <property type="evidence" value="ECO:0007669"/>
    <property type="project" value="InterPro"/>
</dbReference>
<protein>
    <submittedName>
        <fullName evidence="7">Uncharacterized protein LOC117240438</fullName>
    </submittedName>
</protein>
<feature type="domain" description="CCHC-type" evidence="5">
    <location>
        <begin position="30"/>
        <end position="43"/>
    </location>
</feature>
<reference evidence="7" key="1">
    <citation type="submission" date="2025-08" db="UniProtKB">
        <authorList>
            <consortium name="RefSeq"/>
        </authorList>
    </citation>
    <scope>IDENTIFICATION</scope>
    <source>
        <tissue evidence="7">Muscle</tissue>
    </source>
</reference>
<dbReference type="GO" id="GO:0006508">
    <property type="term" value="P:proteolysis"/>
    <property type="evidence" value="ECO:0007669"/>
    <property type="project" value="InterPro"/>
</dbReference>
<dbReference type="GO" id="GO:0008270">
    <property type="term" value="F:zinc ion binding"/>
    <property type="evidence" value="ECO:0007669"/>
    <property type="project" value="UniProtKB-KW"/>
</dbReference>
<keyword evidence="4" id="KW-0479">Metal-binding</keyword>
<keyword evidence="4" id="KW-0863">Zinc-finger</keyword>
<evidence type="ECO:0000313" key="7">
    <source>
        <dbReference type="RefSeq" id="XP_033362368.1"/>
    </source>
</evidence>
<dbReference type="PANTHER" id="PTHR47331">
    <property type="entry name" value="PHD-TYPE DOMAIN-CONTAINING PROTEIN"/>
    <property type="match status" value="1"/>
</dbReference>
<dbReference type="InterPro" id="IPR001969">
    <property type="entry name" value="Aspartic_peptidase_AS"/>
</dbReference>
<keyword evidence="2" id="KW-0548">Nucleotidyltransferase</keyword>
<dbReference type="KEGG" id="bvk:117240438"/>
<proteinExistence type="predicted"/>
<keyword evidence="3" id="KW-0695">RNA-directed DNA polymerase</keyword>
<dbReference type="InterPro" id="IPR008042">
    <property type="entry name" value="Retrotrans_Pao"/>
</dbReference>
<dbReference type="SUPFAM" id="SSF56672">
    <property type="entry name" value="DNA/RNA polymerases"/>
    <property type="match status" value="1"/>
</dbReference>
<dbReference type="PANTHER" id="PTHR47331:SF4">
    <property type="entry name" value="PEPTIDASE S1 DOMAIN-CONTAINING PROTEIN"/>
    <property type="match status" value="1"/>
</dbReference>
<dbReference type="PROSITE" id="PS00141">
    <property type="entry name" value="ASP_PROTEASE"/>
    <property type="match status" value="1"/>
</dbReference>
<keyword evidence="1" id="KW-0808">Transferase</keyword>
<dbReference type="CDD" id="cd01644">
    <property type="entry name" value="RT_pepA17"/>
    <property type="match status" value="1"/>
</dbReference>
<evidence type="ECO:0000256" key="4">
    <source>
        <dbReference type="PROSITE-ProRule" id="PRU00047"/>
    </source>
</evidence>
<dbReference type="SMART" id="SM00343">
    <property type="entry name" value="ZnF_C2HC"/>
    <property type="match status" value="1"/>
</dbReference>
<name>A0A6J3L9T9_9HYME</name>
<dbReference type="SUPFAM" id="SSF57756">
    <property type="entry name" value="Retrovirus zinc finger-like domains"/>
    <property type="match status" value="1"/>
</dbReference>
<dbReference type="GO" id="GO:0003676">
    <property type="term" value="F:nucleic acid binding"/>
    <property type="evidence" value="ECO:0007669"/>
    <property type="project" value="InterPro"/>
</dbReference>
<dbReference type="GO" id="GO:0003964">
    <property type="term" value="F:RNA-directed DNA polymerase activity"/>
    <property type="evidence" value="ECO:0007669"/>
    <property type="project" value="UniProtKB-KW"/>
</dbReference>
<dbReference type="Gene3D" id="3.30.420.10">
    <property type="entry name" value="Ribonuclease H-like superfamily/Ribonuclease H"/>
    <property type="match status" value="1"/>
</dbReference>
<dbReference type="InterPro" id="IPR036397">
    <property type="entry name" value="RNaseH_sf"/>
</dbReference>
<dbReference type="InterPro" id="IPR043502">
    <property type="entry name" value="DNA/RNA_pol_sf"/>
</dbReference>
<gene>
    <name evidence="7" type="primary">LOC117240438</name>
</gene>
<accession>A0A6J3L9T9</accession>
<dbReference type="InterPro" id="IPR036875">
    <property type="entry name" value="Znf_CCHC_sf"/>
</dbReference>
<sequence length="953" mass="108306">MPYLSRITPGSFKAKTVSKRLKDSTKASLCLNCLKKGHIARDCHAGSCRMCGGRHHTTSGKTAVEVEFLHLEPKSLLVKQENSIAPVTYRTPTRTEDTRPAASEVLHNDIVTTTQVHILTNKQQPIQCRALLDTGSSMNFITERLANILSITHLISSQPIDRSALDIPRNIKLADPRFHMPSPIAVLLSSGTTLSSMYVGQINLTQPDEPELRSQKALFGWVIGGSPTSSTATNTFHASTTAPQVDLTRFWKIDDGPPIKHISEAERRCEDHFRAHTRRTSEGRYIVALPFNENLSSLGSSKALAMKRLASLNRRFQRDRRFEADYRAVIQDYLDRGHMSKISPDNTDEGGYYLPHLAVIKVASETTKLRVVFDGSAASSTGVSLNDTLYRGSKLQEDLFNILLRFCLHQYVLTGNIEKMYRKFLVRSEDRQYQQIVWRNKEGEIETYQLNTVTFGLSAAPYLALRCLKMLADDEGHRFPRASSALRRDFYVDDALTGADTKEEVLPLRKELTELLQSAGLNIREWASNDQSILQGLSEQDKSRRLQLVEYQTLKTLGIFWDSKDDAILYSVEANAKISWVTKRSISSVIARIYDSLGSLAPVIVRAKFILQRVWSLKVDWDEALPADLHSEWNRYYTKLSLLNEIRFPRKTIIKTLIDIELHGFCDASERAYGACVYLRSLDHYGNVQTRLLTAKSKVAPLKTQTIPRLLLTSLIAIIRQALHIEVKRTVYWTDSTIVLQWINSSPHTLKTFVANRVAEIQNKTSFTDWRHVPTNDNPAGLISRGQSAEDFLQPNMWQTGPRWLQQPEEYWPMWSPTRLANLPERKAATCLATTPVDNSLLDRFSSWPRELYELLKSDDHIEKVITFLANKQIEWHFIPPHSPHFGGLWEAAVKPFKYHFRRIVGNELFTFEQFNTLVIEIEAVLNSRLLTPISTDPKDLLVLTPGHSLIGE</sequence>
<evidence type="ECO:0000256" key="2">
    <source>
        <dbReference type="ARBA" id="ARBA00022695"/>
    </source>
</evidence>
<evidence type="ECO:0000256" key="1">
    <source>
        <dbReference type="ARBA" id="ARBA00022679"/>
    </source>
</evidence>
<dbReference type="PROSITE" id="PS50158">
    <property type="entry name" value="ZF_CCHC"/>
    <property type="match status" value="1"/>
</dbReference>
<evidence type="ECO:0000259" key="5">
    <source>
        <dbReference type="PROSITE" id="PS50158"/>
    </source>
</evidence>
<dbReference type="Pfam" id="PF05380">
    <property type="entry name" value="Peptidase_A17"/>
    <property type="match status" value="1"/>
</dbReference>
<organism evidence="6 7">
    <name type="scientific">Bombus vosnesenskii</name>
    <dbReference type="NCBI Taxonomy" id="207650"/>
    <lineage>
        <taxon>Eukaryota</taxon>
        <taxon>Metazoa</taxon>
        <taxon>Ecdysozoa</taxon>
        <taxon>Arthropoda</taxon>
        <taxon>Hexapoda</taxon>
        <taxon>Insecta</taxon>
        <taxon>Pterygota</taxon>
        <taxon>Neoptera</taxon>
        <taxon>Endopterygota</taxon>
        <taxon>Hymenoptera</taxon>
        <taxon>Apocrita</taxon>
        <taxon>Aculeata</taxon>
        <taxon>Apoidea</taxon>
        <taxon>Anthophila</taxon>
        <taxon>Apidae</taxon>
        <taxon>Bombus</taxon>
        <taxon>Pyrobombus</taxon>
    </lineage>
</organism>